<keyword evidence="2" id="KW-0805">Transcription regulation</keyword>
<proteinExistence type="inferred from homology"/>
<evidence type="ECO:0000259" key="6">
    <source>
        <dbReference type="Pfam" id="PF08281"/>
    </source>
</evidence>
<dbReference type="InterPro" id="IPR014327">
    <property type="entry name" value="RNA_pol_sigma70_bacteroid"/>
</dbReference>
<dbReference type="InterPro" id="IPR014284">
    <property type="entry name" value="RNA_pol_sigma-70_dom"/>
</dbReference>
<evidence type="ECO:0000259" key="5">
    <source>
        <dbReference type="Pfam" id="PF04542"/>
    </source>
</evidence>
<evidence type="ECO:0000256" key="2">
    <source>
        <dbReference type="ARBA" id="ARBA00023015"/>
    </source>
</evidence>
<dbReference type="Pfam" id="PF08281">
    <property type="entry name" value="Sigma70_r4_2"/>
    <property type="match status" value="1"/>
</dbReference>
<dbReference type="GO" id="GO:0006352">
    <property type="term" value="P:DNA-templated transcription initiation"/>
    <property type="evidence" value="ECO:0007669"/>
    <property type="project" value="InterPro"/>
</dbReference>
<dbReference type="InterPro" id="IPR013325">
    <property type="entry name" value="RNA_pol_sigma_r2"/>
</dbReference>
<sequence length="179" mass="21170">MDLLKLGDEAAYAEIYDRYWAILYRYARKILLNEDESEDVVQDIFVMLWSKSRELDIRVSLSSFLNASIRNRILKHFQRSKVRTNYLNSLQQFMEEGKCITDHLVRERELAARIEAELAYLPAKMREVFELSRKAHLSYREISEKLAISELTVKKQVSNATKTLKMRLADTFSLFFTIF</sequence>
<evidence type="ECO:0000313" key="7">
    <source>
        <dbReference type="EMBL" id="PYF74783.1"/>
    </source>
</evidence>
<dbReference type="GO" id="GO:0003677">
    <property type="term" value="F:DNA binding"/>
    <property type="evidence" value="ECO:0007669"/>
    <property type="project" value="InterPro"/>
</dbReference>
<dbReference type="OrthoDB" id="659569at2"/>
<dbReference type="Gene3D" id="1.10.1740.10">
    <property type="match status" value="1"/>
</dbReference>
<organism evidence="7 8">
    <name type="scientific">Pedobacter nutrimenti</name>
    <dbReference type="NCBI Taxonomy" id="1241337"/>
    <lineage>
        <taxon>Bacteria</taxon>
        <taxon>Pseudomonadati</taxon>
        <taxon>Bacteroidota</taxon>
        <taxon>Sphingobacteriia</taxon>
        <taxon>Sphingobacteriales</taxon>
        <taxon>Sphingobacteriaceae</taxon>
        <taxon>Pedobacter</taxon>
    </lineage>
</organism>
<keyword evidence="8" id="KW-1185">Reference proteome</keyword>
<keyword evidence="3" id="KW-0731">Sigma factor</keyword>
<dbReference type="AlphaFoldDB" id="A0A318UFA4"/>
<dbReference type="NCBIfam" id="TIGR02937">
    <property type="entry name" value="sigma70-ECF"/>
    <property type="match status" value="1"/>
</dbReference>
<feature type="domain" description="RNA polymerase sigma-70 region 2" evidence="5">
    <location>
        <begin position="16"/>
        <end position="80"/>
    </location>
</feature>
<gene>
    <name evidence="7" type="ORF">B0O44_103229</name>
</gene>
<dbReference type="InterPro" id="IPR039425">
    <property type="entry name" value="RNA_pol_sigma-70-like"/>
</dbReference>
<dbReference type="RefSeq" id="WP_110829561.1">
    <property type="nucleotide sequence ID" value="NZ_QKLU01000003.1"/>
</dbReference>
<dbReference type="PANTHER" id="PTHR43133:SF46">
    <property type="entry name" value="RNA POLYMERASE SIGMA-70 FACTOR ECF SUBFAMILY"/>
    <property type="match status" value="1"/>
</dbReference>
<dbReference type="PANTHER" id="PTHR43133">
    <property type="entry name" value="RNA POLYMERASE ECF-TYPE SIGMA FACTO"/>
    <property type="match status" value="1"/>
</dbReference>
<dbReference type="NCBIfam" id="TIGR02985">
    <property type="entry name" value="Sig70_bacteroi1"/>
    <property type="match status" value="1"/>
</dbReference>
<feature type="domain" description="RNA polymerase sigma factor 70 region 4 type 2" evidence="6">
    <location>
        <begin position="113"/>
        <end position="164"/>
    </location>
</feature>
<keyword evidence="4" id="KW-0804">Transcription</keyword>
<dbReference type="Pfam" id="PF04542">
    <property type="entry name" value="Sigma70_r2"/>
    <property type="match status" value="1"/>
</dbReference>
<name>A0A318UFA4_9SPHI</name>
<accession>A0A318UFA4</accession>
<evidence type="ECO:0000313" key="8">
    <source>
        <dbReference type="Proteomes" id="UP000248198"/>
    </source>
</evidence>
<dbReference type="EMBL" id="QKLU01000003">
    <property type="protein sequence ID" value="PYF74783.1"/>
    <property type="molecule type" value="Genomic_DNA"/>
</dbReference>
<dbReference type="InterPro" id="IPR007627">
    <property type="entry name" value="RNA_pol_sigma70_r2"/>
</dbReference>
<dbReference type="Gene3D" id="1.10.10.10">
    <property type="entry name" value="Winged helix-like DNA-binding domain superfamily/Winged helix DNA-binding domain"/>
    <property type="match status" value="1"/>
</dbReference>
<dbReference type="Proteomes" id="UP000248198">
    <property type="component" value="Unassembled WGS sequence"/>
</dbReference>
<evidence type="ECO:0000256" key="1">
    <source>
        <dbReference type="ARBA" id="ARBA00010641"/>
    </source>
</evidence>
<comment type="caution">
    <text evidence="7">The sequence shown here is derived from an EMBL/GenBank/DDBJ whole genome shotgun (WGS) entry which is preliminary data.</text>
</comment>
<dbReference type="InterPro" id="IPR036388">
    <property type="entry name" value="WH-like_DNA-bd_sf"/>
</dbReference>
<comment type="similarity">
    <text evidence="1">Belongs to the sigma-70 factor family. ECF subfamily.</text>
</comment>
<dbReference type="InterPro" id="IPR013324">
    <property type="entry name" value="RNA_pol_sigma_r3/r4-like"/>
</dbReference>
<dbReference type="SUPFAM" id="SSF88946">
    <property type="entry name" value="Sigma2 domain of RNA polymerase sigma factors"/>
    <property type="match status" value="1"/>
</dbReference>
<evidence type="ECO:0000256" key="4">
    <source>
        <dbReference type="ARBA" id="ARBA00023163"/>
    </source>
</evidence>
<reference evidence="7 8" key="1">
    <citation type="submission" date="2018-06" db="EMBL/GenBank/DDBJ databases">
        <title>Genomic Encyclopedia of Archaeal and Bacterial Type Strains, Phase II (KMG-II): from individual species to whole genera.</title>
        <authorList>
            <person name="Goeker M."/>
        </authorList>
    </citation>
    <scope>NUCLEOTIDE SEQUENCE [LARGE SCALE GENOMIC DNA]</scope>
    <source>
        <strain evidence="7 8">DSM 27372</strain>
    </source>
</reference>
<dbReference type="SUPFAM" id="SSF88659">
    <property type="entry name" value="Sigma3 and sigma4 domains of RNA polymerase sigma factors"/>
    <property type="match status" value="1"/>
</dbReference>
<dbReference type="GO" id="GO:0016987">
    <property type="term" value="F:sigma factor activity"/>
    <property type="evidence" value="ECO:0007669"/>
    <property type="project" value="UniProtKB-KW"/>
</dbReference>
<evidence type="ECO:0000256" key="3">
    <source>
        <dbReference type="ARBA" id="ARBA00023082"/>
    </source>
</evidence>
<dbReference type="InterPro" id="IPR013249">
    <property type="entry name" value="RNA_pol_sigma70_r4_t2"/>
</dbReference>
<protein>
    <submittedName>
        <fullName evidence="7">RNA polymerase sigma-70 factor (ECF subfamily)</fullName>
    </submittedName>
</protein>